<dbReference type="AlphaFoldDB" id="A0A9W8PEN3"/>
<feature type="region of interest" description="Disordered" evidence="1">
    <location>
        <begin position="40"/>
        <end position="113"/>
    </location>
</feature>
<dbReference type="Proteomes" id="UP001152130">
    <property type="component" value="Unassembled WGS sequence"/>
</dbReference>
<keyword evidence="3" id="KW-1185">Reference proteome</keyword>
<evidence type="ECO:0000313" key="3">
    <source>
        <dbReference type="Proteomes" id="UP001152130"/>
    </source>
</evidence>
<organism evidence="2 3">
    <name type="scientific">Fusarium irregulare</name>
    <dbReference type="NCBI Taxonomy" id="2494466"/>
    <lineage>
        <taxon>Eukaryota</taxon>
        <taxon>Fungi</taxon>
        <taxon>Dikarya</taxon>
        <taxon>Ascomycota</taxon>
        <taxon>Pezizomycotina</taxon>
        <taxon>Sordariomycetes</taxon>
        <taxon>Hypocreomycetidae</taxon>
        <taxon>Hypocreales</taxon>
        <taxon>Nectriaceae</taxon>
        <taxon>Fusarium</taxon>
        <taxon>Fusarium incarnatum-equiseti species complex</taxon>
    </lineage>
</organism>
<accession>A0A9W8PEN3</accession>
<protein>
    <submittedName>
        <fullName evidence="2">Uncharacterized protein</fullName>
    </submittedName>
</protein>
<comment type="caution">
    <text evidence="2">The sequence shown here is derived from an EMBL/GenBank/DDBJ whole genome shotgun (WGS) entry which is preliminary data.</text>
</comment>
<gene>
    <name evidence="2" type="ORF">NW766_011612</name>
</gene>
<evidence type="ECO:0000256" key="1">
    <source>
        <dbReference type="SAM" id="MobiDB-lite"/>
    </source>
</evidence>
<reference evidence="2" key="1">
    <citation type="submission" date="2022-10" db="EMBL/GenBank/DDBJ databases">
        <title>Fusarium specimens isolated from Avocado Roots.</title>
        <authorList>
            <person name="Stajich J."/>
            <person name="Roper C."/>
            <person name="Heimlech-Rivalta G."/>
        </authorList>
    </citation>
    <scope>NUCLEOTIDE SEQUENCE</scope>
    <source>
        <strain evidence="2">CF00143</strain>
    </source>
</reference>
<feature type="compositionally biased region" description="Basic and acidic residues" evidence="1">
    <location>
        <begin position="92"/>
        <end position="107"/>
    </location>
</feature>
<dbReference type="EMBL" id="JAPDHF010000024">
    <property type="protein sequence ID" value="KAJ4004308.1"/>
    <property type="molecule type" value="Genomic_DNA"/>
</dbReference>
<evidence type="ECO:0000313" key="2">
    <source>
        <dbReference type="EMBL" id="KAJ4004308.1"/>
    </source>
</evidence>
<proteinExistence type="predicted"/>
<name>A0A9W8PEN3_9HYPO</name>
<sequence>MGDSGVITKERSLERSILSEDDLTTKEFHSFDDLVMKLHPQATENSRDAEPIKEPSASLPRPELLDTGVEVGVMKNDSVAHGTGAGIPGSKRKAEDDGERPAKRSKAEQPGQKAYCTVSVTEESGLNVKWKTEASNLTGPDEVLLIGYSSISKAKFAAMEAHDRFQRKTTASWNRDYLVALGRKRVKCFAAAGKNEDKFPVINDNLRAHRLREPLLASDAQEAQLKEILEHMQRRKESREH</sequence>